<protein>
    <submittedName>
        <fullName evidence="2">Uncharacterized protein</fullName>
    </submittedName>
</protein>
<dbReference type="AlphaFoldDB" id="A0AAU3H9Y1"/>
<evidence type="ECO:0000313" key="1">
    <source>
        <dbReference type="EMBL" id="WTY93406.1"/>
    </source>
</evidence>
<sequence>MTDQQTITTIHAAVAGLADHTRALPHDIQHTARALQVIEEQRRLHVADGADTGEQVSTVLRALLNAEQALQVANVHLREADGRWQ</sequence>
<gene>
    <name evidence="1" type="ORF">OG626_00180</name>
    <name evidence="2" type="ORF">OG626_36225</name>
</gene>
<organism evidence="2">
    <name type="scientific">Streptomyces sp. NBC_01401</name>
    <dbReference type="NCBI Taxonomy" id="2903854"/>
    <lineage>
        <taxon>Bacteria</taxon>
        <taxon>Bacillati</taxon>
        <taxon>Actinomycetota</taxon>
        <taxon>Actinomycetes</taxon>
        <taxon>Kitasatosporales</taxon>
        <taxon>Streptomycetaceae</taxon>
        <taxon>Streptomyces</taxon>
    </lineage>
</organism>
<name>A0AAU3H9Y1_9ACTN</name>
<dbReference type="EMBL" id="CP109535">
    <property type="protein sequence ID" value="WTY99969.1"/>
    <property type="molecule type" value="Genomic_DNA"/>
</dbReference>
<evidence type="ECO:0000313" key="2">
    <source>
        <dbReference type="EMBL" id="WTY99969.1"/>
    </source>
</evidence>
<proteinExistence type="predicted"/>
<reference evidence="2" key="1">
    <citation type="submission" date="2022-10" db="EMBL/GenBank/DDBJ databases">
        <title>The complete genomes of actinobacterial strains from the NBC collection.</title>
        <authorList>
            <person name="Joergensen T.S."/>
            <person name="Alvarez Arevalo M."/>
            <person name="Sterndorff E.B."/>
            <person name="Faurdal D."/>
            <person name="Vuksanovic O."/>
            <person name="Mourched A.-S."/>
            <person name="Charusanti P."/>
            <person name="Shaw S."/>
            <person name="Blin K."/>
            <person name="Weber T."/>
        </authorList>
    </citation>
    <scope>NUCLEOTIDE SEQUENCE</scope>
    <source>
        <strain evidence="2">NBC_01401</strain>
    </source>
</reference>
<accession>A0AAU3H9Y1</accession>
<dbReference type="EMBL" id="CP109535">
    <property type="protein sequence ID" value="WTY93406.1"/>
    <property type="molecule type" value="Genomic_DNA"/>
</dbReference>